<keyword evidence="6 9" id="KW-0119">Carbohydrate metabolism</keyword>
<dbReference type="PANTHER" id="PTHR11113">
    <property type="entry name" value="N-ACETYLGLUCOSAMINE-6-PHOSPHATE DEACETYLASE"/>
    <property type="match status" value="1"/>
</dbReference>
<dbReference type="PANTHER" id="PTHR11113:SF14">
    <property type="entry name" value="N-ACETYLGLUCOSAMINE-6-PHOSPHATE DEACETYLASE"/>
    <property type="match status" value="1"/>
</dbReference>
<feature type="binding site" evidence="11">
    <location>
        <position position="245"/>
    </location>
    <ligand>
        <name>substrate</name>
    </ligand>
</feature>
<comment type="cofactor">
    <cofactor evidence="12">
        <name>a divalent metal cation</name>
        <dbReference type="ChEBI" id="CHEBI:60240"/>
    </cofactor>
    <text evidence="12">Binds 1 divalent metal cation per subunit.</text>
</comment>
<feature type="binding site" evidence="12">
    <location>
        <position position="123"/>
    </location>
    <ligand>
        <name>Zn(2+)</name>
        <dbReference type="ChEBI" id="CHEBI:29105"/>
    </ligand>
</feature>
<gene>
    <name evidence="14" type="primary">nagA</name>
    <name evidence="14" type="ORF">DEJ47_17190</name>
</gene>
<feature type="binding site" evidence="12">
    <location>
        <position position="210"/>
    </location>
    <ligand>
        <name>Zn(2+)</name>
        <dbReference type="ChEBI" id="CHEBI:29105"/>
    </ligand>
</feature>
<dbReference type="EC" id="3.5.1.25" evidence="2"/>
<evidence type="ECO:0000256" key="12">
    <source>
        <dbReference type="PIRSR" id="PIRSR038994-3"/>
    </source>
</evidence>
<dbReference type="Pfam" id="PF01979">
    <property type="entry name" value="Amidohydro_1"/>
    <property type="match status" value="1"/>
</dbReference>
<keyword evidence="4 12" id="KW-0479">Metal-binding</keyword>
<evidence type="ECO:0000256" key="7">
    <source>
        <dbReference type="ARBA" id="ARBA00047647"/>
    </source>
</evidence>
<evidence type="ECO:0000256" key="3">
    <source>
        <dbReference type="ARBA" id="ARBA00018029"/>
    </source>
</evidence>
<reference evidence="14 15" key="1">
    <citation type="submission" date="2018-05" db="EMBL/GenBank/DDBJ databases">
        <title>Streptomyces venezuelae.</title>
        <authorList>
            <person name="Kim W."/>
            <person name="Lee N."/>
            <person name="Cho B.-K."/>
        </authorList>
    </citation>
    <scope>NUCLEOTIDE SEQUENCE [LARGE SCALE GENOMIC DNA]</scope>
    <source>
        <strain evidence="14 15">ATCC 14583</strain>
    </source>
</reference>
<dbReference type="Gene3D" id="2.30.40.10">
    <property type="entry name" value="Urease, subunit C, domain 1"/>
    <property type="match status" value="1"/>
</dbReference>
<evidence type="ECO:0000256" key="9">
    <source>
        <dbReference type="PIRNR" id="PIRNR038994"/>
    </source>
</evidence>
<dbReference type="InterPro" id="IPR011059">
    <property type="entry name" value="Metal-dep_hydrolase_composite"/>
</dbReference>
<dbReference type="OrthoDB" id="9776488at2"/>
<dbReference type="EMBL" id="CP029193">
    <property type="protein sequence ID" value="QES27941.1"/>
    <property type="molecule type" value="Genomic_DNA"/>
</dbReference>
<proteinExistence type="inferred from homology"/>
<dbReference type="GO" id="GO:0046872">
    <property type="term" value="F:metal ion binding"/>
    <property type="evidence" value="ECO:0007669"/>
    <property type="project" value="UniProtKB-KW"/>
</dbReference>
<feature type="binding site" evidence="12">
    <location>
        <position position="189"/>
    </location>
    <ligand>
        <name>Zn(2+)</name>
        <dbReference type="ChEBI" id="CHEBI:29105"/>
    </ligand>
</feature>
<accession>A0A5P2BFP0</accession>
<feature type="domain" description="Amidohydrolase-related" evidence="13">
    <location>
        <begin position="49"/>
        <end position="375"/>
    </location>
</feature>
<dbReference type="InterPro" id="IPR032466">
    <property type="entry name" value="Metal_Hydrolase"/>
</dbReference>
<comment type="catalytic activity">
    <reaction evidence="7">
        <text>N-acetyl-D-glucosamine 6-phosphate + H2O = D-glucosamine 6-phosphate + acetate</text>
        <dbReference type="Rhea" id="RHEA:22936"/>
        <dbReference type="ChEBI" id="CHEBI:15377"/>
        <dbReference type="ChEBI" id="CHEBI:30089"/>
        <dbReference type="ChEBI" id="CHEBI:57513"/>
        <dbReference type="ChEBI" id="CHEBI:58725"/>
        <dbReference type="EC" id="3.5.1.25"/>
    </reaction>
</comment>
<dbReference type="AlphaFoldDB" id="A0A5P2BFP0"/>
<feature type="binding site" evidence="11">
    <location>
        <position position="134"/>
    </location>
    <ligand>
        <name>substrate</name>
    </ligand>
</feature>
<protein>
    <recommendedName>
        <fullName evidence="3">N-acetylglucosamine-6-phosphate deacetylase</fullName>
        <ecNumber evidence="2">3.5.1.25</ecNumber>
    </recommendedName>
</protein>
<dbReference type="SUPFAM" id="SSF51556">
    <property type="entry name" value="Metallo-dependent hydrolases"/>
    <property type="match status" value="1"/>
</dbReference>
<dbReference type="NCBIfam" id="TIGR00221">
    <property type="entry name" value="nagA"/>
    <property type="match status" value="1"/>
</dbReference>
<keyword evidence="15" id="KW-1185">Reference proteome</keyword>
<comment type="pathway">
    <text evidence="8">Amino-sugar metabolism; N-acetylneuraminate degradation; D-fructose 6-phosphate from N-acetylneuraminate: step 4/5.</text>
</comment>
<evidence type="ECO:0000256" key="11">
    <source>
        <dbReference type="PIRSR" id="PIRSR038994-2"/>
    </source>
</evidence>
<evidence type="ECO:0000256" key="4">
    <source>
        <dbReference type="ARBA" id="ARBA00022723"/>
    </source>
</evidence>
<feature type="binding site" evidence="11">
    <location>
        <begin position="302"/>
        <end position="304"/>
    </location>
    <ligand>
        <name>substrate</name>
    </ligand>
</feature>
<dbReference type="FunFam" id="3.20.20.140:FF:000004">
    <property type="entry name" value="N-acetylglucosamine-6-phosphate deacetylase"/>
    <property type="match status" value="1"/>
</dbReference>
<comment type="similarity">
    <text evidence="1 9">Belongs to the metallo-dependent hydrolases superfamily. NagA family.</text>
</comment>
<evidence type="ECO:0000313" key="15">
    <source>
        <dbReference type="Proteomes" id="UP000323046"/>
    </source>
</evidence>
<evidence type="ECO:0000256" key="2">
    <source>
        <dbReference type="ARBA" id="ARBA00011899"/>
    </source>
</evidence>
<evidence type="ECO:0000256" key="6">
    <source>
        <dbReference type="ARBA" id="ARBA00023277"/>
    </source>
</evidence>
<evidence type="ECO:0000256" key="1">
    <source>
        <dbReference type="ARBA" id="ARBA00010716"/>
    </source>
</evidence>
<dbReference type="PIRSF" id="PIRSF038994">
    <property type="entry name" value="NagA"/>
    <property type="match status" value="1"/>
</dbReference>
<dbReference type="SUPFAM" id="SSF51338">
    <property type="entry name" value="Composite domain of metallo-dependent hydrolases"/>
    <property type="match status" value="1"/>
</dbReference>
<dbReference type="Proteomes" id="UP000323046">
    <property type="component" value="Chromosome"/>
</dbReference>
<evidence type="ECO:0000313" key="14">
    <source>
        <dbReference type="EMBL" id="QES27941.1"/>
    </source>
</evidence>
<feature type="active site" description="Proton donor/acceptor" evidence="10">
    <location>
        <position position="268"/>
    </location>
</feature>
<feature type="binding site" evidence="11">
    <location>
        <position position="221"/>
    </location>
    <ligand>
        <name>substrate</name>
    </ligand>
</feature>
<dbReference type="InterPro" id="IPR003764">
    <property type="entry name" value="GlcNAc_6-P_deAcase"/>
</dbReference>
<evidence type="ECO:0000256" key="8">
    <source>
        <dbReference type="ARBA" id="ARBA00060590"/>
    </source>
</evidence>
<name>A0A5P2BFP0_STRVZ</name>
<feature type="binding site" evidence="11">
    <location>
        <begin position="213"/>
        <end position="214"/>
    </location>
    <ligand>
        <name>substrate</name>
    </ligand>
</feature>
<dbReference type="InterPro" id="IPR006680">
    <property type="entry name" value="Amidohydro-rel"/>
</dbReference>
<organism evidence="14 15">
    <name type="scientific">Streptomyces venezuelae</name>
    <dbReference type="NCBI Taxonomy" id="54571"/>
    <lineage>
        <taxon>Bacteria</taxon>
        <taxon>Bacillati</taxon>
        <taxon>Actinomycetota</taxon>
        <taxon>Actinomycetes</taxon>
        <taxon>Kitasatosporales</taxon>
        <taxon>Streptomycetaceae</taxon>
        <taxon>Streptomyces</taxon>
    </lineage>
</organism>
<keyword evidence="5 9" id="KW-0378">Hydrolase</keyword>
<dbReference type="RefSeq" id="WP_150169327.1">
    <property type="nucleotide sequence ID" value="NZ_CP029193.1"/>
</dbReference>
<dbReference type="Gene3D" id="3.20.20.140">
    <property type="entry name" value="Metal-dependent hydrolases"/>
    <property type="match status" value="1"/>
</dbReference>
<sequence>MATSKVLAGAQVVLPTGTLTDGRVIVEGSRIRGSAPADAETIDLTGHWLVPGFVDIHNHGGGGASFTSGTVEDVLKGIHTHRLHGTTTVVASTVTGEMDFLAQRAGILSELAEQGDLAGIHFEGPFISPCRKGAHSEGLLRHPDPADVRKLLDAARGQARMVTLATELPGGIDSVRLLAEHGVIAAVGHTDATYEQTVEAIDAGATVATHLFNAMPGLGHRAPGPIAALLEDERITVELINDGTHLHPAAFELAFHHAGTDRVALITDAMDAAGFGDGRYMLGPLEVEVKDSVARLVEGGSIAGSTLTQDRAFKRSVTVDGLSVEDTVRAISANPAKLLGQYDKVGSLEPGKDADLVVLDAAFDVKGVMRKGEWVVEPF</sequence>
<dbReference type="GO" id="GO:0006046">
    <property type="term" value="P:N-acetylglucosamine catabolic process"/>
    <property type="evidence" value="ECO:0007669"/>
    <property type="project" value="TreeGrafter"/>
</dbReference>
<dbReference type="GO" id="GO:0008448">
    <property type="term" value="F:N-acetylglucosamine-6-phosphate deacetylase activity"/>
    <property type="evidence" value="ECO:0007669"/>
    <property type="project" value="UniProtKB-EC"/>
</dbReference>
<dbReference type="CDD" id="cd00854">
    <property type="entry name" value="NagA"/>
    <property type="match status" value="1"/>
</dbReference>
<evidence type="ECO:0000256" key="10">
    <source>
        <dbReference type="PIRSR" id="PIRSR038994-1"/>
    </source>
</evidence>
<evidence type="ECO:0000259" key="13">
    <source>
        <dbReference type="Pfam" id="PF01979"/>
    </source>
</evidence>
<evidence type="ECO:0000256" key="5">
    <source>
        <dbReference type="ARBA" id="ARBA00022801"/>
    </source>
</evidence>